<feature type="domain" description="RCC1-like" evidence="4">
    <location>
        <begin position="139"/>
        <end position="431"/>
    </location>
</feature>
<dbReference type="EMBL" id="JBHTJA010000019">
    <property type="protein sequence ID" value="MFD0901348.1"/>
    <property type="molecule type" value="Genomic_DNA"/>
</dbReference>
<feature type="region of interest" description="Disordered" evidence="2">
    <location>
        <begin position="336"/>
        <end position="356"/>
    </location>
</feature>
<dbReference type="Gene3D" id="2.130.10.30">
    <property type="entry name" value="Regulator of chromosome condensation 1/beta-lactamase-inhibitor protein II"/>
    <property type="match status" value="2"/>
</dbReference>
<dbReference type="Pfam" id="PF13540">
    <property type="entry name" value="RCC1_2"/>
    <property type="match status" value="1"/>
</dbReference>
<evidence type="ECO:0000256" key="2">
    <source>
        <dbReference type="SAM" id="MobiDB-lite"/>
    </source>
</evidence>
<accession>A0ABW3EQX1</accession>
<gene>
    <name evidence="5" type="ORF">ACFQ11_13185</name>
</gene>
<name>A0ABW3EQX1_9ACTN</name>
<protein>
    <submittedName>
        <fullName evidence="5">RCC1-like domain-containing protein</fullName>
    </submittedName>
</protein>
<dbReference type="PRINTS" id="PR00633">
    <property type="entry name" value="RCCNDNSATION"/>
</dbReference>
<dbReference type="PROSITE" id="PS51257">
    <property type="entry name" value="PROKAR_LIPOPROTEIN"/>
    <property type="match status" value="1"/>
</dbReference>
<dbReference type="RefSeq" id="WP_378298566.1">
    <property type="nucleotide sequence ID" value="NZ_JBHTJA010000019.1"/>
</dbReference>
<evidence type="ECO:0000259" key="4">
    <source>
        <dbReference type="Pfam" id="PF25390"/>
    </source>
</evidence>
<reference evidence="6" key="1">
    <citation type="journal article" date="2019" name="Int. J. Syst. Evol. Microbiol.">
        <title>The Global Catalogue of Microorganisms (GCM) 10K type strain sequencing project: providing services to taxonomists for standard genome sequencing and annotation.</title>
        <authorList>
            <consortium name="The Broad Institute Genomics Platform"/>
            <consortium name="The Broad Institute Genome Sequencing Center for Infectious Disease"/>
            <person name="Wu L."/>
            <person name="Ma J."/>
        </authorList>
    </citation>
    <scope>NUCLEOTIDE SEQUENCE [LARGE SCALE GENOMIC DNA]</scope>
    <source>
        <strain evidence="6">JCM 31202</strain>
    </source>
</reference>
<feature type="chain" id="PRO_5046204052" evidence="3">
    <location>
        <begin position="23"/>
        <end position="438"/>
    </location>
</feature>
<evidence type="ECO:0000256" key="1">
    <source>
        <dbReference type="ARBA" id="ARBA00022737"/>
    </source>
</evidence>
<dbReference type="PANTHER" id="PTHR45622">
    <property type="entry name" value="UBIQUITIN-PROTEIN LIGASE E3A-RELATED"/>
    <property type="match status" value="1"/>
</dbReference>
<dbReference type="Proteomes" id="UP001596972">
    <property type="component" value="Unassembled WGS sequence"/>
</dbReference>
<feature type="region of interest" description="Disordered" evidence="2">
    <location>
        <begin position="111"/>
        <end position="134"/>
    </location>
</feature>
<feature type="signal peptide" evidence="3">
    <location>
        <begin position="1"/>
        <end position="22"/>
    </location>
</feature>
<proteinExistence type="predicted"/>
<dbReference type="PROSITE" id="PS00626">
    <property type="entry name" value="RCC1_2"/>
    <property type="match status" value="1"/>
</dbReference>
<sequence length="438" mass="43042">MRSLRTAAARAAAGALCLALTAACGGMDATAEDPRPTAPAATAGEVWSVGLDSFGQLGRKADGFDVALGPVRAPTGRGTLTGVQALAAGERHSLALLADGRVLAWGNNSNGQLGDGTSKPRSLPAPVHAPDGATGELRGVTRIAAAGNLSVALLSDGRVVTWGAGGSGQRGIGTTDSPARPTTVRAPGGGGPLTGVTSIATGDQAVLVTMADGRVLSWGGNLAGILGTEGVTARALPAPVTGTDGHGELTGVAELAAGNKHAIARLKDGRVLSWGKNDRGQLGDGTTRGRWTPGPVVGVSGGAPLRGVTAVAAGGKHNYALLKDGTMVAWGSNGNGQLGTGGTRPSARPVPVRGSHTPKLRGVTGVEAGNGFGVALLAGGSALTWGAAGKGQLGAGSRLPRSRPGPIILAQGARAGAFLSAAAGGHHLLILMQPRDTP</sequence>
<evidence type="ECO:0000256" key="3">
    <source>
        <dbReference type="SAM" id="SignalP"/>
    </source>
</evidence>
<evidence type="ECO:0000313" key="5">
    <source>
        <dbReference type="EMBL" id="MFD0901348.1"/>
    </source>
</evidence>
<organism evidence="5 6">
    <name type="scientific">Actinomadura sediminis</name>
    <dbReference type="NCBI Taxonomy" id="1038904"/>
    <lineage>
        <taxon>Bacteria</taxon>
        <taxon>Bacillati</taxon>
        <taxon>Actinomycetota</taxon>
        <taxon>Actinomycetes</taxon>
        <taxon>Streptosporangiales</taxon>
        <taxon>Thermomonosporaceae</taxon>
        <taxon>Actinomadura</taxon>
    </lineage>
</organism>
<comment type="caution">
    <text evidence="5">The sequence shown here is derived from an EMBL/GenBank/DDBJ whole genome shotgun (WGS) entry which is preliminary data.</text>
</comment>
<dbReference type="InterPro" id="IPR000408">
    <property type="entry name" value="Reg_chr_condens"/>
</dbReference>
<keyword evidence="6" id="KW-1185">Reference proteome</keyword>
<dbReference type="InterPro" id="IPR009091">
    <property type="entry name" value="RCC1/BLIP-II"/>
</dbReference>
<dbReference type="InterPro" id="IPR051709">
    <property type="entry name" value="Ub-ligase/GTPase-reg"/>
</dbReference>
<keyword evidence="1" id="KW-0677">Repeat</keyword>
<dbReference type="Pfam" id="PF25390">
    <property type="entry name" value="WD40_RLD"/>
    <property type="match status" value="1"/>
</dbReference>
<dbReference type="SUPFAM" id="SSF50985">
    <property type="entry name" value="RCC1/BLIP-II"/>
    <property type="match status" value="2"/>
</dbReference>
<dbReference type="PANTHER" id="PTHR45622:SF60">
    <property type="entry name" value="UBIQUITIN-PROTEIN LIGASE E3A"/>
    <property type="match status" value="1"/>
</dbReference>
<evidence type="ECO:0000313" key="6">
    <source>
        <dbReference type="Proteomes" id="UP001596972"/>
    </source>
</evidence>
<feature type="region of interest" description="Disordered" evidence="2">
    <location>
        <begin position="167"/>
        <end position="195"/>
    </location>
</feature>
<dbReference type="InterPro" id="IPR058923">
    <property type="entry name" value="RCC1-like_dom"/>
</dbReference>
<keyword evidence="3" id="KW-0732">Signal</keyword>
<dbReference type="PROSITE" id="PS50012">
    <property type="entry name" value="RCC1_3"/>
    <property type="match status" value="7"/>
</dbReference>